<dbReference type="InterPro" id="IPR036390">
    <property type="entry name" value="WH_DNA-bd_sf"/>
</dbReference>
<dbReference type="Pfam" id="PF00392">
    <property type="entry name" value="GntR"/>
    <property type="match status" value="2"/>
</dbReference>
<evidence type="ECO:0000256" key="2">
    <source>
        <dbReference type="ARBA" id="ARBA00023125"/>
    </source>
</evidence>
<dbReference type="EMBL" id="JANFXK010000005">
    <property type="protein sequence ID" value="MCQ4636327.1"/>
    <property type="molecule type" value="Genomic_DNA"/>
</dbReference>
<dbReference type="RefSeq" id="WP_256131510.1">
    <property type="nucleotide sequence ID" value="NZ_JANFXK010000005.1"/>
</dbReference>
<dbReference type="PANTHER" id="PTHR44846">
    <property type="entry name" value="MANNOSYL-D-GLYCERATE TRANSPORT/METABOLISM SYSTEM REPRESSOR MNGR-RELATED"/>
    <property type="match status" value="1"/>
</dbReference>
<accession>A0ABT1RMC6</accession>
<organism evidence="5 6">
    <name type="scientific">Anaerovorax odorimutans</name>
    <dbReference type="NCBI Taxonomy" id="109327"/>
    <lineage>
        <taxon>Bacteria</taxon>
        <taxon>Bacillati</taxon>
        <taxon>Bacillota</taxon>
        <taxon>Clostridia</taxon>
        <taxon>Peptostreptococcales</taxon>
        <taxon>Anaerovoracaceae</taxon>
        <taxon>Anaerovorax</taxon>
    </lineage>
</organism>
<protein>
    <submittedName>
        <fullName evidence="5">GntR family transcriptional regulator</fullName>
    </submittedName>
</protein>
<sequence>MKIDSELYKLVYEYYETRILFGFYTCGDSLPSIPKICAMFRMAPATVRSALSLLQKNGYIRTDARKAAKVTYHAQPGQLRENAAKYFVPRKAGIIDLTQSGQILFEPFWEEGLRRWSEEDWQTLLREMEEPLPGAISVPAEFYILTLSTLNNSLVLNLYWEMLRYIRFPYLAGGKDEERVRYETAGKSHEEIITFLKEEFSQSYGEAVEALFAFIDQADGEYFEEPPEQIPFKWNIYRQRPQLRYTLASRIIREIMNGSYPVGSYLPSLPKMARKYGVSQNTVRRTLSLLEGTGITKSFQGKGTLISMEPIQINLSAPGMEEGYRLYLESLQLLAMTVRQVTALSLRCASRKKREELARRFCQIREEKKSFLCFEVLFAFVEAACPLNMVRECYSKIGDLLAWGYPLAFVRLKKKNLHAEYAEINSRMEEALKKDDIETFAATWESHLRSEEKQAVAFLEHEKQVLTY</sequence>
<proteinExistence type="predicted"/>
<dbReference type="InterPro" id="IPR000524">
    <property type="entry name" value="Tscrpt_reg_HTH_GntR"/>
</dbReference>
<keyword evidence="6" id="KW-1185">Reference proteome</keyword>
<keyword evidence="1" id="KW-0805">Transcription regulation</keyword>
<keyword evidence="3" id="KW-0804">Transcription</keyword>
<dbReference type="InterPro" id="IPR050679">
    <property type="entry name" value="Bact_HTH_transcr_reg"/>
</dbReference>
<name>A0ABT1RMC6_9FIRM</name>
<keyword evidence="2" id="KW-0238">DNA-binding</keyword>
<evidence type="ECO:0000313" key="5">
    <source>
        <dbReference type="EMBL" id="MCQ4636327.1"/>
    </source>
</evidence>
<dbReference type="Gene3D" id="1.10.10.10">
    <property type="entry name" value="Winged helix-like DNA-binding domain superfamily/Winged helix DNA-binding domain"/>
    <property type="match status" value="2"/>
</dbReference>
<evidence type="ECO:0000256" key="1">
    <source>
        <dbReference type="ARBA" id="ARBA00023015"/>
    </source>
</evidence>
<gene>
    <name evidence="5" type="ORF">NE619_06260</name>
</gene>
<dbReference type="PROSITE" id="PS50949">
    <property type="entry name" value="HTH_GNTR"/>
    <property type="match status" value="2"/>
</dbReference>
<dbReference type="CDD" id="cd07377">
    <property type="entry name" value="WHTH_GntR"/>
    <property type="match status" value="1"/>
</dbReference>
<dbReference type="PANTHER" id="PTHR44846:SF1">
    <property type="entry name" value="MANNOSYL-D-GLYCERATE TRANSPORT_METABOLISM SYSTEM REPRESSOR MNGR-RELATED"/>
    <property type="match status" value="1"/>
</dbReference>
<feature type="domain" description="HTH gntR-type" evidence="4">
    <location>
        <begin position="241"/>
        <end position="309"/>
    </location>
</feature>
<feature type="domain" description="HTH gntR-type" evidence="4">
    <location>
        <begin position="5"/>
        <end position="73"/>
    </location>
</feature>
<evidence type="ECO:0000313" key="6">
    <source>
        <dbReference type="Proteomes" id="UP001524502"/>
    </source>
</evidence>
<comment type="caution">
    <text evidence="5">The sequence shown here is derived from an EMBL/GenBank/DDBJ whole genome shotgun (WGS) entry which is preliminary data.</text>
</comment>
<dbReference type="InterPro" id="IPR036388">
    <property type="entry name" value="WH-like_DNA-bd_sf"/>
</dbReference>
<dbReference type="SUPFAM" id="SSF46785">
    <property type="entry name" value="Winged helix' DNA-binding domain"/>
    <property type="match status" value="2"/>
</dbReference>
<dbReference type="Proteomes" id="UP001524502">
    <property type="component" value="Unassembled WGS sequence"/>
</dbReference>
<reference evidence="5 6" key="1">
    <citation type="submission" date="2022-06" db="EMBL/GenBank/DDBJ databases">
        <title>Isolation of gut microbiota from human fecal samples.</title>
        <authorList>
            <person name="Pamer E.G."/>
            <person name="Barat B."/>
            <person name="Waligurski E."/>
            <person name="Medina S."/>
            <person name="Paddock L."/>
            <person name="Mostad J."/>
        </authorList>
    </citation>
    <scope>NUCLEOTIDE SEQUENCE [LARGE SCALE GENOMIC DNA]</scope>
    <source>
        <strain evidence="5 6">SL.3.17</strain>
    </source>
</reference>
<evidence type="ECO:0000256" key="3">
    <source>
        <dbReference type="ARBA" id="ARBA00023163"/>
    </source>
</evidence>
<dbReference type="SMART" id="SM00345">
    <property type="entry name" value="HTH_GNTR"/>
    <property type="match status" value="2"/>
</dbReference>
<evidence type="ECO:0000259" key="4">
    <source>
        <dbReference type="PROSITE" id="PS50949"/>
    </source>
</evidence>